<evidence type="ECO:0000313" key="1">
    <source>
        <dbReference type="EMBL" id="KAJ1091480.1"/>
    </source>
</evidence>
<accession>A0AAV7LLV4</accession>
<dbReference type="EMBL" id="JANPWB010000015">
    <property type="protein sequence ID" value="KAJ1091480.1"/>
    <property type="molecule type" value="Genomic_DNA"/>
</dbReference>
<sequence>MEIYAERVGHHGYCKQRSRADITVHRMRYAALAQDQPSRNPLAATFWVQEAHESGKRKWLLVKRLVIETSVAR</sequence>
<protein>
    <submittedName>
        <fullName evidence="1">Uncharacterized protein</fullName>
    </submittedName>
</protein>
<proteinExistence type="predicted"/>
<name>A0AAV7LLV4_PLEWA</name>
<gene>
    <name evidence="1" type="ORF">NDU88_004604</name>
</gene>
<reference evidence="1" key="1">
    <citation type="journal article" date="2022" name="bioRxiv">
        <title>Sequencing and chromosome-scale assembly of the giantPleurodeles waltlgenome.</title>
        <authorList>
            <person name="Brown T."/>
            <person name="Elewa A."/>
            <person name="Iarovenko S."/>
            <person name="Subramanian E."/>
            <person name="Araus A.J."/>
            <person name="Petzold A."/>
            <person name="Susuki M."/>
            <person name="Suzuki K.-i.T."/>
            <person name="Hayashi T."/>
            <person name="Toyoda A."/>
            <person name="Oliveira C."/>
            <person name="Osipova E."/>
            <person name="Leigh N.D."/>
            <person name="Simon A."/>
            <person name="Yun M.H."/>
        </authorList>
    </citation>
    <scope>NUCLEOTIDE SEQUENCE</scope>
    <source>
        <strain evidence="1">20211129_DDA</strain>
        <tissue evidence="1">Liver</tissue>
    </source>
</reference>
<evidence type="ECO:0000313" key="2">
    <source>
        <dbReference type="Proteomes" id="UP001066276"/>
    </source>
</evidence>
<comment type="caution">
    <text evidence="1">The sequence shown here is derived from an EMBL/GenBank/DDBJ whole genome shotgun (WGS) entry which is preliminary data.</text>
</comment>
<dbReference type="Proteomes" id="UP001066276">
    <property type="component" value="Chromosome 11"/>
</dbReference>
<organism evidence="1 2">
    <name type="scientific">Pleurodeles waltl</name>
    <name type="common">Iberian ribbed newt</name>
    <dbReference type="NCBI Taxonomy" id="8319"/>
    <lineage>
        <taxon>Eukaryota</taxon>
        <taxon>Metazoa</taxon>
        <taxon>Chordata</taxon>
        <taxon>Craniata</taxon>
        <taxon>Vertebrata</taxon>
        <taxon>Euteleostomi</taxon>
        <taxon>Amphibia</taxon>
        <taxon>Batrachia</taxon>
        <taxon>Caudata</taxon>
        <taxon>Salamandroidea</taxon>
        <taxon>Salamandridae</taxon>
        <taxon>Pleurodelinae</taxon>
        <taxon>Pleurodeles</taxon>
    </lineage>
</organism>
<dbReference type="AlphaFoldDB" id="A0AAV7LLV4"/>
<keyword evidence="2" id="KW-1185">Reference proteome</keyword>